<evidence type="ECO:0000313" key="5">
    <source>
        <dbReference type="Proteomes" id="UP001235712"/>
    </source>
</evidence>
<dbReference type="InterPro" id="IPR036291">
    <property type="entry name" value="NAD(P)-bd_dom_sf"/>
</dbReference>
<dbReference type="Proteomes" id="UP001235712">
    <property type="component" value="Unassembled WGS sequence"/>
</dbReference>
<dbReference type="Gene3D" id="3.40.50.720">
    <property type="entry name" value="NAD(P)-binding Rossmann-like Domain"/>
    <property type="match status" value="1"/>
</dbReference>
<comment type="similarity">
    <text evidence="1">Belongs to the NmrA-type oxidoreductase family.</text>
</comment>
<dbReference type="EMBL" id="JAUSQZ010000001">
    <property type="protein sequence ID" value="MDP9828841.1"/>
    <property type="molecule type" value="Genomic_DNA"/>
</dbReference>
<dbReference type="InterPro" id="IPR008030">
    <property type="entry name" value="NmrA-like"/>
</dbReference>
<proteinExistence type="inferred from homology"/>
<comment type="caution">
    <text evidence="4">The sequence shown here is derived from an EMBL/GenBank/DDBJ whole genome shotgun (WGS) entry which is preliminary data.</text>
</comment>
<dbReference type="RefSeq" id="WP_307246436.1">
    <property type="nucleotide sequence ID" value="NZ_JAUSQZ010000001.1"/>
</dbReference>
<dbReference type="CDD" id="cd05251">
    <property type="entry name" value="NmrA_like_SDR_a"/>
    <property type="match status" value="1"/>
</dbReference>
<sequence length="279" mass="29510">MAVQGTVAVIGATGNQGGAAARHLLEQGAQVRALVRDAASPKAAWLSDAGASLVQADLDDPSSVLSALRGADTLFAMMTPFGPDGVEGELRQGRTVAEAARDAEVRQVVYSSVGGADRSSGVPHFESKWAVEEYLRDLGLDLTVIRPVFFMENLGGAAAEEGDELVVRLPLVPGVPLQMIAVEDIGAICATAVLDPQRIPGGELEIGSDELTPEQITAAFAEAAGRPARFEPVPLASISDPDMHAMWSWFSQVPAYRADFATTRQLRPSALTFSDWLRS</sequence>
<protein>
    <submittedName>
        <fullName evidence="4">Uncharacterized protein YbjT (DUF2867 family)</fullName>
    </submittedName>
</protein>
<gene>
    <name evidence="4" type="ORF">J2S57_004590</name>
</gene>
<evidence type="ECO:0000313" key="4">
    <source>
        <dbReference type="EMBL" id="MDP9828841.1"/>
    </source>
</evidence>
<dbReference type="InterPro" id="IPR051164">
    <property type="entry name" value="NmrA-like_oxidored"/>
</dbReference>
<keyword evidence="5" id="KW-1185">Reference proteome</keyword>
<reference evidence="4 5" key="1">
    <citation type="submission" date="2023-07" db="EMBL/GenBank/DDBJ databases">
        <title>Sequencing the genomes of 1000 actinobacteria strains.</title>
        <authorList>
            <person name="Klenk H.-P."/>
        </authorList>
    </citation>
    <scope>NUCLEOTIDE SEQUENCE [LARGE SCALE GENOMIC DNA]</scope>
    <source>
        <strain evidence="4 5">DSM 44388</strain>
    </source>
</reference>
<evidence type="ECO:0000256" key="2">
    <source>
        <dbReference type="ARBA" id="ARBA00022857"/>
    </source>
</evidence>
<name>A0ABT9P8F8_9ACTN</name>
<evidence type="ECO:0000259" key="3">
    <source>
        <dbReference type="Pfam" id="PF05368"/>
    </source>
</evidence>
<dbReference type="PANTHER" id="PTHR42748:SF7">
    <property type="entry name" value="NMRA LIKE REDOX SENSOR 1-RELATED"/>
    <property type="match status" value="1"/>
</dbReference>
<dbReference type="Pfam" id="PF05368">
    <property type="entry name" value="NmrA"/>
    <property type="match status" value="1"/>
</dbReference>
<evidence type="ECO:0000256" key="1">
    <source>
        <dbReference type="ARBA" id="ARBA00006328"/>
    </source>
</evidence>
<dbReference type="PANTHER" id="PTHR42748">
    <property type="entry name" value="NITROGEN METABOLITE REPRESSION PROTEIN NMRA FAMILY MEMBER"/>
    <property type="match status" value="1"/>
</dbReference>
<organism evidence="4 5">
    <name type="scientific">Kineosporia succinea</name>
    <dbReference type="NCBI Taxonomy" id="84632"/>
    <lineage>
        <taxon>Bacteria</taxon>
        <taxon>Bacillati</taxon>
        <taxon>Actinomycetota</taxon>
        <taxon>Actinomycetes</taxon>
        <taxon>Kineosporiales</taxon>
        <taxon>Kineosporiaceae</taxon>
        <taxon>Kineosporia</taxon>
    </lineage>
</organism>
<keyword evidence="2" id="KW-0521">NADP</keyword>
<feature type="domain" description="NmrA-like" evidence="3">
    <location>
        <begin position="5"/>
        <end position="240"/>
    </location>
</feature>
<dbReference type="SUPFAM" id="SSF51735">
    <property type="entry name" value="NAD(P)-binding Rossmann-fold domains"/>
    <property type="match status" value="1"/>
</dbReference>
<accession>A0ABT9P8F8</accession>